<protein>
    <submittedName>
        <fullName evidence="2">Arm DNA-binding domain-containing protein</fullName>
    </submittedName>
</protein>
<dbReference type="AlphaFoldDB" id="A0AA42IKF6"/>
<dbReference type="Pfam" id="PF13356">
    <property type="entry name" value="Arm-DNA-bind_3"/>
    <property type="match status" value="1"/>
</dbReference>
<dbReference type="Proteomes" id="UP001162261">
    <property type="component" value="Unassembled WGS sequence"/>
</dbReference>
<reference evidence="2" key="1">
    <citation type="submission" date="2022-09" db="EMBL/GenBank/DDBJ databases">
        <title>Intensive care unit water sources are persistently colonized with multi-drug resistant bacteria and are the site of extensive horizontal gene transfer of antibiotic resistance genes.</title>
        <authorList>
            <person name="Diorio-Toth L."/>
        </authorList>
    </citation>
    <scope>NUCLEOTIDE SEQUENCE</scope>
    <source>
        <strain evidence="3">GD03649</strain>
        <strain evidence="2">GD03851</strain>
    </source>
</reference>
<sequence length="51" mass="6234">MLSDTKIKSLKSKEKVYRVLDAERLYIEVRPTGKKIWRFKYTLRGRNGKFW</sequence>
<evidence type="ECO:0000313" key="2">
    <source>
        <dbReference type="EMBL" id="MDH0656671.1"/>
    </source>
</evidence>
<evidence type="ECO:0000313" key="3">
    <source>
        <dbReference type="EMBL" id="MDH2171518.1"/>
    </source>
</evidence>
<dbReference type="EMBL" id="JAOCDR010000025">
    <property type="protein sequence ID" value="MDH0656671.1"/>
    <property type="molecule type" value="Genomic_DNA"/>
</dbReference>
<dbReference type="InterPro" id="IPR038488">
    <property type="entry name" value="Integrase_DNA-bd_sf"/>
</dbReference>
<feature type="domain" description="Integrase DNA-binding" evidence="1">
    <location>
        <begin position="2"/>
        <end position="46"/>
    </location>
</feature>
<comment type="caution">
    <text evidence="2">The sequence shown here is derived from an EMBL/GenBank/DDBJ whole genome shotgun (WGS) entry which is preliminary data.</text>
</comment>
<dbReference type="Proteomes" id="UP001161099">
    <property type="component" value="Unassembled WGS sequence"/>
</dbReference>
<accession>A0AA42IKF6</accession>
<gene>
    <name evidence="2" type="ORF">N5D11_11165</name>
    <name evidence="3" type="ORF">N5J46_03560</name>
</gene>
<dbReference type="Gene3D" id="3.30.160.390">
    <property type="entry name" value="Integrase, DNA-binding domain"/>
    <property type="match status" value="1"/>
</dbReference>
<keyword evidence="2" id="KW-0238">DNA-binding</keyword>
<proteinExistence type="predicted"/>
<dbReference type="GO" id="GO:0003677">
    <property type="term" value="F:DNA binding"/>
    <property type="evidence" value="ECO:0007669"/>
    <property type="project" value="UniProtKB-KW"/>
</dbReference>
<dbReference type="InterPro" id="IPR025166">
    <property type="entry name" value="Integrase_DNA_bind_dom"/>
</dbReference>
<evidence type="ECO:0000313" key="4">
    <source>
        <dbReference type="Proteomes" id="UP001161099"/>
    </source>
</evidence>
<name>A0AA42IKF6_ACIJO</name>
<dbReference type="EMBL" id="JAOCLH010000004">
    <property type="protein sequence ID" value="MDH2171518.1"/>
    <property type="molecule type" value="Genomic_DNA"/>
</dbReference>
<organism evidence="2 4">
    <name type="scientific">Acinetobacter johnsonii</name>
    <dbReference type="NCBI Taxonomy" id="40214"/>
    <lineage>
        <taxon>Bacteria</taxon>
        <taxon>Pseudomonadati</taxon>
        <taxon>Pseudomonadota</taxon>
        <taxon>Gammaproteobacteria</taxon>
        <taxon>Moraxellales</taxon>
        <taxon>Moraxellaceae</taxon>
        <taxon>Acinetobacter</taxon>
    </lineage>
</organism>
<evidence type="ECO:0000259" key="1">
    <source>
        <dbReference type="Pfam" id="PF13356"/>
    </source>
</evidence>